<proteinExistence type="inferred from homology"/>
<comment type="subcellular location">
    <subcellularLocation>
        <location evidence="1">Nucleus</location>
    </subcellularLocation>
</comment>
<keyword evidence="1" id="KW-0235">DNA replication</keyword>
<dbReference type="GO" id="GO:0008310">
    <property type="term" value="F:single-stranded DNA 3'-5' DNA exonuclease activity"/>
    <property type="evidence" value="ECO:0007669"/>
    <property type="project" value="TreeGrafter"/>
</dbReference>
<dbReference type="GO" id="GO:0006297">
    <property type="term" value="P:nucleotide-excision repair, DNA gap filling"/>
    <property type="evidence" value="ECO:0007669"/>
    <property type="project" value="TreeGrafter"/>
</dbReference>
<evidence type="ECO:0000259" key="2">
    <source>
        <dbReference type="SMART" id="SM01159"/>
    </source>
</evidence>
<keyword evidence="1" id="KW-0238">DNA-binding</keyword>
<dbReference type="AlphaFoldDB" id="A0A9D5CHL4"/>
<gene>
    <name evidence="3" type="ORF">J5N97_021412</name>
</gene>
<keyword evidence="1" id="KW-0411">Iron-sulfur</keyword>
<evidence type="ECO:0000313" key="4">
    <source>
        <dbReference type="Proteomes" id="UP001085076"/>
    </source>
</evidence>
<dbReference type="InterPro" id="IPR029703">
    <property type="entry name" value="POL2"/>
</dbReference>
<keyword evidence="1" id="KW-0539">Nucleus</keyword>
<reference evidence="3" key="1">
    <citation type="submission" date="2021-03" db="EMBL/GenBank/DDBJ databases">
        <authorList>
            <person name="Li Z."/>
            <person name="Yang C."/>
        </authorList>
    </citation>
    <scope>NUCLEOTIDE SEQUENCE</scope>
    <source>
        <strain evidence="3">Dzin_1.0</strain>
        <tissue evidence="3">Leaf</tissue>
    </source>
</reference>
<dbReference type="InterPro" id="IPR013697">
    <property type="entry name" value="DNA_pol_e_suA_C"/>
</dbReference>
<keyword evidence="4" id="KW-1185">Reference proteome</keyword>
<dbReference type="GO" id="GO:0000278">
    <property type="term" value="P:mitotic cell cycle"/>
    <property type="evidence" value="ECO:0007669"/>
    <property type="project" value="TreeGrafter"/>
</dbReference>
<dbReference type="EC" id="2.7.7.7" evidence="1"/>
<sequence length="449" mass="50300">MAQGPKGPVVEEFWDNMRRYGLYVLTVSTGGLCYSSIEASEKLLQRALTEYRHHHSGAAVGIIECPNIEAMKFGIQILDDFPCINIPCNAIGWQLAAGKIGMQRCAASTQWFNERIHLSRYAHVPLGNFELDSLLFTADVFFSRVLRDQQQILWISDDGILDLEGNFEGDCCFADEVQSILFVNACTHKLGGFKQTLQSDVTIKSASPILSCRHAQHNNGLLTLFRKHEMALLHAHWQIIQIFPSTQTWCQVLFASRQPSNLVVSECGHYLHQAHSIRVLKKLPRSINDLLGVVHTLGGPGVVADGSMFKVPIKVPRVFYLNSKAPITDEFPGRSVNKILPHNRPSFNLIEVAIYEDQFRAESKKLAVHLADPEVEDIYETKLPLELNAILRIGCVAIYEDQFRAESKKLAVHLADPEVEGIYETKLPLELNAILRIGCVCKVDKATKS</sequence>
<keyword evidence="1" id="KW-0548">Nucleotidyltransferase</keyword>
<keyword evidence="1" id="KW-0004">4Fe-4S</keyword>
<keyword evidence="1" id="KW-0479">Metal-binding</keyword>
<dbReference type="GO" id="GO:0008622">
    <property type="term" value="C:epsilon DNA polymerase complex"/>
    <property type="evidence" value="ECO:0007669"/>
    <property type="project" value="InterPro"/>
</dbReference>
<feature type="domain" description="DNA polymerase epsilon catalytic subunit A C-terminal" evidence="2">
    <location>
        <begin position="16"/>
        <end position="440"/>
    </location>
</feature>
<dbReference type="GO" id="GO:0006287">
    <property type="term" value="P:base-excision repair, gap-filling"/>
    <property type="evidence" value="ECO:0007669"/>
    <property type="project" value="TreeGrafter"/>
</dbReference>
<evidence type="ECO:0000313" key="3">
    <source>
        <dbReference type="EMBL" id="KAJ0973453.1"/>
    </source>
</evidence>
<dbReference type="EMBL" id="JAGGNH010000005">
    <property type="protein sequence ID" value="KAJ0973453.1"/>
    <property type="molecule type" value="Genomic_DNA"/>
</dbReference>
<comment type="cofactor">
    <cofactor evidence="1">
        <name>[4Fe-4S] cluster</name>
        <dbReference type="ChEBI" id="CHEBI:49883"/>
    </cofactor>
</comment>
<dbReference type="GO" id="GO:0006272">
    <property type="term" value="P:leading strand elongation"/>
    <property type="evidence" value="ECO:0007669"/>
    <property type="project" value="TreeGrafter"/>
</dbReference>
<dbReference type="GO" id="GO:0051539">
    <property type="term" value="F:4 iron, 4 sulfur cluster binding"/>
    <property type="evidence" value="ECO:0007669"/>
    <property type="project" value="UniProtKB-KW"/>
</dbReference>
<comment type="caution">
    <text evidence="3">The sequence shown here is derived from an EMBL/GenBank/DDBJ whole genome shotgun (WGS) entry which is preliminary data.</text>
</comment>
<dbReference type="PANTHER" id="PTHR10670:SF0">
    <property type="entry name" value="DNA POLYMERASE EPSILON CATALYTIC SUBUNIT A"/>
    <property type="match status" value="1"/>
</dbReference>
<dbReference type="GO" id="GO:0008270">
    <property type="term" value="F:zinc ion binding"/>
    <property type="evidence" value="ECO:0007669"/>
    <property type="project" value="UniProtKB-KW"/>
</dbReference>
<keyword evidence="1" id="KW-0808">Transferase</keyword>
<evidence type="ECO:0000256" key="1">
    <source>
        <dbReference type="RuleBase" id="RU365029"/>
    </source>
</evidence>
<dbReference type="Proteomes" id="UP001085076">
    <property type="component" value="Miscellaneous, Linkage group lg05"/>
</dbReference>
<name>A0A9D5CHL4_9LILI</name>
<keyword evidence="1" id="KW-0408">Iron</keyword>
<reference evidence="3" key="2">
    <citation type="journal article" date="2022" name="Hortic Res">
        <title>The genome of Dioscorea zingiberensis sheds light on the biosynthesis, origin and evolution of the medicinally important diosgenin saponins.</title>
        <authorList>
            <person name="Li Y."/>
            <person name="Tan C."/>
            <person name="Li Z."/>
            <person name="Guo J."/>
            <person name="Li S."/>
            <person name="Chen X."/>
            <person name="Wang C."/>
            <person name="Dai X."/>
            <person name="Yang H."/>
            <person name="Song W."/>
            <person name="Hou L."/>
            <person name="Xu J."/>
            <person name="Tong Z."/>
            <person name="Xu A."/>
            <person name="Yuan X."/>
            <person name="Wang W."/>
            <person name="Yang Q."/>
            <person name="Chen L."/>
            <person name="Sun Z."/>
            <person name="Wang K."/>
            <person name="Pan B."/>
            <person name="Chen J."/>
            <person name="Bao Y."/>
            <person name="Liu F."/>
            <person name="Qi X."/>
            <person name="Gang D.R."/>
            <person name="Wen J."/>
            <person name="Li J."/>
        </authorList>
    </citation>
    <scope>NUCLEOTIDE SEQUENCE</scope>
    <source>
        <strain evidence="3">Dzin_1.0</strain>
    </source>
</reference>
<comment type="function">
    <text evidence="1">DNA polymerase II participates in chromosomal DNA replication.</text>
</comment>
<dbReference type="GO" id="GO:0003677">
    <property type="term" value="F:DNA binding"/>
    <property type="evidence" value="ECO:0007669"/>
    <property type="project" value="UniProtKB-KW"/>
</dbReference>
<dbReference type="PANTHER" id="PTHR10670">
    <property type="entry name" value="DNA POLYMERASE EPSILON CATALYTIC SUBUNIT A"/>
    <property type="match status" value="1"/>
</dbReference>
<accession>A0A9D5CHL4</accession>
<keyword evidence="1" id="KW-0862">Zinc</keyword>
<comment type="catalytic activity">
    <reaction evidence="1">
        <text>DNA(n) + a 2'-deoxyribonucleoside 5'-triphosphate = DNA(n+1) + diphosphate</text>
        <dbReference type="Rhea" id="RHEA:22508"/>
        <dbReference type="Rhea" id="RHEA-COMP:17339"/>
        <dbReference type="Rhea" id="RHEA-COMP:17340"/>
        <dbReference type="ChEBI" id="CHEBI:33019"/>
        <dbReference type="ChEBI" id="CHEBI:61560"/>
        <dbReference type="ChEBI" id="CHEBI:173112"/>
        <dbReference type="EC" id="2.7.7.7"/>
    </reaction>
</comment>
<dbReference type="SMART" id="SM01159">
    <property type="entry name" value="DUF1744"/>
    <property type="match status" value="1"/>
</dbReference>
<dbReference type="OrthoDB" id="735755at2759"/>
<keyword evidence="1" id="KW-0863">Zinc-finger</keyword>
<organism evidence="3 4">
    <name type="scientific">Dioscorea zingiberensis</name>
    <dbReference type="NCBI Taxonomy" id="325984"/>
    <lineage>
        <taxon>Eukaryota</taxon>
        <taxon>Viridiplantae</taxon>
        <taxon>Streptophyta</taxon>
        <taxon>Embryophyta</taxon>
        <taxon>Tracheophyta</taxon>
        <taxon>Spermatophyta</taxon>
        <taxon>Magnoliopsida</taxon>
        <taxon>Liliopsida</taxon>
        <taxon>Dioscoreales</taxon>
        <taxon>Dioscoreaceae</taxon>
        <taxon>Dioscorea</taxon>
    </lineage>
</organism>
<protein>
    <recommendedName>
        <fullName evidence="1">DNA polymerase epsilon catalytic subunit</fullName>
        <ecNumber evidence="1">2.7.7.7</ecNumber>
    </recommendedName>
</protein>
<dbReference type="GO" id="GO:0045004">
    <property type="term" value="P:DNA replication proofreading"/>
    <property type="evidence" value="ECO:0007669"/>
    <property type="project" value="TreeGrafter"/>
</dbReference>
<dbReference type="Pfam" id="PF08490">
    <property type="entry name" value="DUF1744"/>
    <property type="match status" value="1"/>
</dbReference>
<comment type="similarity">
    <text evidence="1">Belongs to the DNA polymerase type-B family.</text>
</comment>
<dbReference type="GO" id="GO:0003887">
    <property type="term" value="F:DNA-directed DNA polymerase activity"/>
    <property type="evidence" value="ECO:0007669"/>
    <property type="project" value="UniProtKB-KW"/>
</dbReference>
<keyword evidence="1" id="KW-0239">DNA-directed DNA polymerase</keyword>